<evidence type="ECO:0008006" key="4">
    <source>
        <dbReference type="Google" id="ProtNLM"/>
    </source>
</evidence>
<organism evidence="2 3">
    <name type="scientific">Ascosphaera apis ARSEF 7405</name>
    <dbReference type="NCBI Taxonomy" id="392613"/>
    <lineage>
        <taxon>Eukaryota</taxon>
        <taxon>Fungi</taxon>
        <taxon>Dikarya</taxon>
        <taxon>Ascomycota</taxon>
        <taxon>Pezizomycotina</taxon>
        <taxon>Eurotiomycetes</taxon>
        <taxon>Eurotiomycetidae</taxon>
        <taxon>Onygenales</taxon>
        <taxon>Ascosphaeraceae</taxon>
        <taxon>Ascosphaera</taxon>
    </lineage>
</organism>
<proteinExistence type="predicted"/>
<dbReference type="Pfam" id="PF14617">
    <property type="entry name" value="CMS1"/>
    <property type="match status" value="1"/>
</dbReference>
<feature type="compositionally biased region" description="Basic and acidic residues" evidence="1">
    <location>
        <begin position="64"/>
        <end position="74"/>
    </location>
</feature>
<feature type="region of interest" description="Disordered" evidence="1">
    <location>
        <begin position="1"/>
        <end position="95"/>
    </location>
</feature>
<feature type="compositionally biased region" description="Polar residues" evidence="1">
    <location>
        <begin position="27"/>
        <end position="36"/>
    </location>
</feature>
<sequence length="301" mass="33806">MSNTKQQSRKPSKPKNGKKRRHEETQDSPAPATSKSQDIKPDTPSEETQPQSQRKHKKQKRAKKGDNEKKDKDAAGSAKSTKSSDKQDDINESIGMMNGPLLADFFAKQIQRHNKEMTAVELNDMYIPEGAFKDTSSFQETRTLENISSFLKTQSPNEGKNLSVAPEQKGCPHTLVITAAGLRAADLTRSLRAFQNKECAVAKLFAKHIKFEEAKTTVQNTRIGVGVGTPARIRDLANAENCLKLDHLERIVIDGSHIDQKKRSIFDMKEIFAPLLEFLTRPELMKRYTSQGKDRVDVLVF</sequence>
<evidence type="ECO:0000313" key="2">
    <source>
        <dbReference type="EMBL" id="KZZ86663.1"/>
    </source>
</evidence>
<dbReference type="GO" id="GO:0030686">
    <property type="term" value="C:90S preribosome"/>
    <property type="evidence" value="ECO:0007669"/>
    <property type="project" value="TreeGrafter"/>
</dbReference>
<protein>
    <recommendedName>
        <fullName evidence="4">DNA/RNA helicase, DEAD/DEAH box type</fullName>
    </recommendedName>
</protein>
<dbReference type="VEuPathDB" id="FungiDB:AAP_06325"/>
<dbReference type="AlphaFoldDB" id="A0A162HZM1"/>
<dbReference type="PANTHER" id="PTHR24030">
    <property type="entry name" value="PROTEIN CMSS1"/>
    <property type="match status" value="1"/>
</dbReference>
<keyword evidence="3" id="KW-1185">Reference proteome</keyword>
<name>A0A162HZM1_9EURO</name>
<evidence type="ECO:0000256" key="1">
    <source>
        <dbReference type="SAM" id="MobiDB-lite"/>
    </source>
</evidence>
<feature type="compositionally biased region" description="Basic residues" evidence="1">
    <location>
        <begin position="7"/>
        <end position="21"/>
    </location>
</feature>
<accession>A0A162HZM1</accession>
<dbReference type="Proteomes" id="UP000242877">
    <property type="component" value="Unassembled WGS sequence"/>
</dbReference>
<gene>
    <name evidence="2" type="ORF">AAP_06325</name>
</gene>
<dbReference type="EMBL" id="AZGZ01000052">
    <property type="protein sequence ID" value="KZZ86663.1"/>
    <property type="molecule type" value="Genomic_DNA"/>
</dbReference>
<reference evidence="2 3" key="1">
    <citation type="journal article" date="2016" name="Genome Biol. Evol.">
        <title>Divergent and convergent evolution of fungal pathogenicity.</title>
        <authorList>
            <person name="Shang Y."/>
            <person name="Xiao G."/>
            <person name="Zheng P."/>
            <person name="Cen K."/>
            <person name="Zhan S."/>
            <person name="Wang C."/>
        </authorList>
    </citation>
    <scope>NUCLEOTIDE SEQUENCE [LARGE SCALE GENOMIC DNA]</scope>
    <source>
        <strain evidence="2 3">ARSEF 7405</strain>
    </source>
</reference>
<dbReference type="GO" id="GO:0005634">
    <property type="term" value="C:nucleus"/>
    <property type="evidence" value="ECO:0007669"/>
    <property type="project" value="TreeGrafter"/>
</dbReference>
<feature type="compositionally biased region" description="Basic residues" evidence="1">
    <location>
        <begin position="53"/>
        <end position="63"/>
    </location>
</feature>
<dbReference type="PANTHER" id="PTHR24030:SF0">
    <property type="entry name" value="PROTEIN CMSS1"/>
    <property type="match status" value="1"/>
</dbReference>
<dbReference type="OrthoDB" id="1929311at2759"/>
<comment type="caution">
    <text evidence="2">The sequence shown here is derived from an EMBL/GenBank/DDBJ whole genome shotgun (WGS) entry which is preliminary data.</text>
</comment>
<evidence type="ECO:0000313" key="3">
    <source>
        <dbReference type="Proteomes" id="UP000242877"/>
    </source>
</evidence>
<dbReference type="InterPro" id="IPR032704">
    <property type="entry name" value="Cms1"/>
</dbReference>